<protein>
    <submittedName>
        <fullName evidence="3">DUF1446-domain-containing protein</fullName>
    </submittedName>
</protein>
<dbReference type="AlphaFoldDB" id="A0A6G1HX44"/>
<evidence type="ECO:0000313" key="4">
    <source>
        <dbReference type="Proteomes" id="UP000799640"/>
    </source>
</evidence>
<dbReference type="Proteomes" id="UP000799640">
    <property type="component" value="Unassembled WGS sequence"/>
</dbReference>
<evidence type="ECO:0000259" key="2">
    <source>
        <dbReference type="Pfam" id="PF23544"/>
    </source>
</evidence>
<proteinExistence type="predicted"/>
<sequence>MAISTPSRDRPVRIMNISGSPCDKRTAMAAAAAMAEPVDVLVGDWMSELNMPTRAYNASQGASIGYEESFLEALEPALGDIARKGIKVAVNAGAVATKDLYDVVVDMVKEKGLDLVVAWVEGDALLEKVKGELQANPGKFVHISTGQNLADWPFEPVFAQCYLGGMGIAAALGAGADIVICGRVADASPIIGAAAWWHGWQRTDYDQLAQSLIAGHLIECSVYVTGGNFTGWKSIPWDQINDYGYPIAEISKDGGVVITKPEGTGGLVSVNTCKEQLLYEIQGMYYLNCDVTAVIDKATFTELAPNRVRLSGVTGRPPPGTTKMGLTAFGGYQAEIHWAMVGLDIEDKVKLLEAQLRHTLGEKRLAKFSLFTVTAYGGVLPNPRNQNLATVDVRLFAQARHAEDLSDANFVRPALDMNMHTYPAATFHTDLRTAVPKPFTEYFPTLIPQPTQTVHFSKPEMGDVTVRPPTDTIVHPATQPSYEASNPADLASFGPTLRAPLGRVVYARAGDKGSNCNVGFIARDAEEWPWLQSLLSTEKFKALMEEEYRGQRIDRMEFPNLWAVHFLIHDHLDRGVTANATYDVLGKFIAEYLRCKEVDVPVAFWEKGTL</sequence>
<dbReference type="InterPro" id="IPR056362">
    <property type="entry name" value="AtuA-like_ferredoxin_dom"/>
</dbReference>
<reference evidence="3" key="1">
    <citation type="journal article" date="2020" name="Stud. Mycol.">
        <title>101 Dothideomycetes genomes: a test case for predicting lifestyles and emergence of pathogens.</title>
        <authorList>
            <person name="Haridas S."/>
            <person name="Albert R."/>
            <person name="Binder M."/>
            <person name="Bloem J."/>
            <person name="Labutti K."/>
            <person name="Salamov A."/>
            <person name="Andreopoulos B."/>
            <person name="Baker S."/>
            <person name="Barry K."/>
            <person name="Bills G."/>
            <person name="Bluhm B."/>
            <person name="Cannon C."/>
            <person name="Castanera R."/>
            <person name="Culley D."/>
            <person name="Daum C."/>
            <person name="Ezra D."/>
            <person name="Gonzalez J."/>
            <person name="Henrissat B."/>
            <person name="Kuo A."/>
            <person name="Liang C."/>
            <person name="Lipzen A."/>
            <person name="Lutzoni F."/>
            <person name="Magnuson J."/>
            <person name="Mondo S."/>
            <person name="Nolan M."/>
            <person name="Ohm R."/>
            <person name="Pangilinan J."/>
            <person name="Park H.-J."/>
            <person name="Ramirez L."/>
            <person name="Alfaro M."/>
            <person name="Sun H."/>
            <person name="Tritt A."/>
            <person name="Yoshinaga Y."/>
            <person name="Zwiers L.-H."/>
            <person name="Turgeon B."/>
            <person name="Goodwin S."/>
            <person name="Spatafora J."/>
            <person name="Crous P."/>
            <person name="Grigoriev I."/>
        </authorList>
    </citation>
    <scope>NUCLEOTIDE SEQUENCE</scope>
    <source>
        <strain evidence="3">CBS 262.69</strain>
    </source>
</reference>
<keyword evidence="4" id="KW-1185">Reference proteome</keyword>
<accession>A0A6G1HX44</accession>
<dbReference type="PANTHER" id="PTHR47585:SF2">
    <property type="entry name" value="DUF1446 DOMAIN PROTEIN (AFU_ORTHOLOGUE AFUA_6G11420)"/>
    <property type="match status" value="1"/>
</dbReference>
<dbReference type="Pfam" id="PF07287">
    <property type="entry name" value="AtuA"/>
    <property type="match status" value="1"/>
</dbReference>
<gene>
    <name evidence="3" type="ORF">EJ06DRAFT_509357</name>
</gene>
<evidence type="ECO:0000259" key="1">
    <source>
        <dbReference type="Pfam" id="PF07287"/>
    </source>
</evidence>
<dbReference type="OrthoDB" id="10265871at2759"/>
<feature type="domain" description="AtuA-like ferredoxin-fold" evidence="2">
    <location>
        <begin position="500"/>
        <end position="598"/>
    </location>
</feature>
<dbReference type="PANTHER" id="PTHR47585">
    <property type="match status" value="1"/>
</dbReference>
<dbReference type="Pfam" id="PF23544">
    <property type="entry name" value="AtuA_ferredoxin"/>
    <property type="match status" value="1"/>
</dbReference>
<name>A0A6G1HX44_9PEZI</name>
<organism evidence="3 4">
    <name type="scientific">Trichodelitschia bisporula</name>
    <dbReference type="NCBI Taxonomy" id="703511"/>
    <lineage>
        <taxon>Eukaryota</taxon>
        <taxon>Fungi</taxon>
        <taxon>Dikarya</taxon>
        <taxon>Ascomycota</taxon>
        <taxon>Pezizomycotina</taxon>
        <taxon>Dothideomycetes</taxon>
        <taxon>Dothideomycetes incertae sedis</taxon>
        <taxon>Phaeotrichales</taxon>
        <taxon>Phaeotrichaceae</taxon>
        <taxon>Trichodelitschia</taxon>
    </lineage>
</organism>
<feature type="domain" description="Acyclic terpene utilisation N-terminal" evidence="1">
    <location>
        <begin position="12"/>
        <end position="451"/>
    </location>
</feature>
<dbReference type="InterPro" id="IPR010839">
    <property type="entry name" value="AtuA_N"/>
</dbReference>
<dbReference type="EMBL" id="ML996694">
    <property type="protein sequence ID" value="KAF2400582.1"/>
    <property type="molecule type" value="Genomic_DNA"/>
</dbReference>
<evidence type="ECO:0000313" key="3">
    <source>
        <dbReference type="EMBL" id="KAF2400582.1"/>
    </source>
</evidence>